<dbReference type="Pfam" id="PF00126">
    <property type="entry name" value="HTH_1"/>
    <property type="match status" value="1"/>
</dbReference>
<dbReference type="PRINTS" id="PR00039">
    <property type="entry name" value="HTHLYSR"/>
</dbReference>
<dbReference type="Proteomes" id="UP000076962">
    <property type="component" value="Unassembled WGS sequence"/>
</dbReference>
<sequence length="122" mass="13882">MNLRTIDLNLLVVLQQLLEERHVSRAAEQLCMSQPAVSRALQRLREMLDDPLLVRTSHGYDLSARATSLLPQLNQLLGDAERLITGPAFEPANSTQTVRFYGPDPEISWFLPPLFERMRQLA</sequence>
<proteinExistence type="inferred from homology"/>
<gene>
    <name evidence="6" type="ORF">THIOM_003064</name>
</gene>
<evidence type="ECO:0000256" key="3">
    <source>
        <dbReference type="ARBA" id="ARBA00023125"/>
    </source>
</evidence>
<evidence type="ECO:0000313" key="7">
    <source>
        <dbReference type="Proteomes" id="UP000076962"/>
    </source>
</evidence>
<evidence type="ECO:0000259" key="5">
    <source>
        <dbReference type="PROSITE" id="PS50931"/>
    </source>
</evidence>
<evidence type="ECO:0000256" key="2">
    <source>
        <dbReference type="ARBA" id="ARBA00023015"/>
    </source>
</evidence>
<dbReference type="GO" id="GO:0003700">
    <property type="term" value="F:DNA-binding transcription factor activity"/>
    <property type="evidence" value="ECO:0007669"/>
    <property type="project" value="InterPro"/>
</dbReference>
<dbReference type="SUPFAM" id="SSF46785">
    <property type="entry name" value="Winged helix' DNA-binding domain"/>
    <property type="match status" value="1"/>
</dbReference>
<name>A0A0A6RIP5_9GAMM</name>
<keyword evidence="4" id="KW-0804">Transcription</keyword>
<dbReference type="EMBL" id="LUTY01001818">
    <property type="protein sequence ID" value="OAD21170.1"/>
    <property type="molecule type" value="Genomic_DNA"/>
</dbReference>
<evidence type="ECO:0000313" key="6">
    <source>
        <dbReference type="EMBL" id="OAD21170.1"/>
    </source>
</evidence>
<keyword evidence="2" id="KW-0805">Transcription regulation</keyword>
<dbReference type="InterPro" id="IPR000847">
    <property type="entry name" value="LysR_HTH_N"/>
</dbReference>
<dbReference type="GO" id="GO:0003677">
    <property type="term" value="F:DNA binding"/>
    <property type="evidence" value="ECO:0007669"/>
    <property type="project" value="UniProtKB-KW"/>
</dbReference>
<dbReference type="Gene3D" id="1.10.10.10">
    <property type="entry name" value="Winged helix-like DNA-binding domain superfamily/Winged helix DNA-binding domain"/>
    <property type="match status" value="1"/>
</dbReference>
<dbReference type="AlphaFoldDB" id="A0A0A6RIP5"/>
<dbReference type="InterPro" id="IPR036388">
    <property type="entry name" value="WH-like_DNA-bd_sf"/>
</dbReference>
<dbReference type="InterPro" id="IPR036390">
    <property type="entry name" value="WH_DNA-bd_sf"/>
</dbReference>
<evidence type="ECO:0000256" key="4">
    <source>
        <dbReference type="ARBA" id="ARBA00023163"/>
    </source>
</evidence>
<dbReference type="PROSITE" id="PS50931">
    <property type="entry name" value="HTH_LYSR"/>
    <property type="match status" value="1"/>
</dbReference>
<dbReference type="PANTHER" id="PTHR30118">
    <property type="entry name" value="HTH-TYPE TRANSCRIPTIONAL REGULATOR LEUO-RELATED"/>
    <property type="match status" value="1"/>
</dbReference>
<accession>A0A0A6RIP5</accession>
<comment type="similarity">
    <text evidence="1">Belongs to the LysR transcriptional regulatory family.</text>
</comment>
<comment type="caution">
    <text evidence="6">The sequence shown here is derived from an EMBL/GenBank/DDBJ whole genome shotgun (WGS) entry which is preliminary data.</text>
</comment>
<feature type="domain" description="HTH lysR-type" evidence="5">
    <location>
        <begin position="6"/>
        <end position="63"/>
    </location>
</feature>
<protein>
    <submittedName>
        <fullName evidence="6">Transcriptional Regulator, LysR family</fullName>
    </submittedName>
</protein>
<evidence type="ECO:0000256" key="1">
    <source>
        <dbReference type="ARBA" id="ARBA00009437"/>
    </source>
</evidence>
<feature type="non-terminal residue" evidence="6">
    <location>
        <position position="122"/>
    </location>
</feature>
<organism evidence="6 7">
    <name type="scientific">Candidatus Thiomargarita nelsonii</name>
    <dbReference type="NCBI Taxonomy" id="1003181"/>
    <lineage>
        <taxon>Bacteria</taxon>
        <taxon>Pseudomonadati</taxon>
        <taxon>Pseudomonadota</taxon>
        <taxon>Gammaproteobacteria</taxon>
        <taxon>Thiotrichales</taxon>
        <taxon>Thiotrichaceae</taxon>
        <taxon>Thiomargarita</taxon>
    </lineage>
</organism>
<keyword evidence="3" id="KW-0238">DNA-binding</keyword>
<dbReference type="InterPro" id="IPR050389">
    <property type="entry name" value="LysR-type_TF"/>
</dbReference>
<reference evidence="6 7" key="1">
    <citation type="submission" date="2016-05" db="EMBL/GenBank/DDBJ databases">
        <title>Single-cell genome of chain-forming Candidatus Thiomargarita nelsonii and comparison to other large sulfur-oxidizing bacteria.</title>
        <authorList>
            <person name="Winkel M."/>
            <person name="Salman V."/>
            <person name="Woyke T."/>
            <person name="Schulz-Vogt H."/>
            <person name="Richter M."/>
            <person name="Flood B."/>
            <person name="Bailey J."/>
            <person name="Amann R."/>
            <person name="Mussmann M."/>
        </authorList>
    </citation>
    <scope>NUCLEOTIDE SEQUENCE [LARGE SCALE GENOMIC DNA]</scope>
    <source>
        <strain evidence="6 7">THI036</strain>
    </source>
</reference>
<keyword evidence="7" id="KW-1185">Reference proteome</keyword>
<dbReference type="PANTHER" id="PTHR30118:SF15">
    <property type="entry name" value="TRANSCRIPTIONAL REGULATORY PROTEIN"/>
    <property type="match status" value="1"/>
</dbReference>